<sequence>MQYWALLASLAVSVHAFADTAPLFASSALSQEPFKYITLSHNVSQKIKDFTSQLCAGDEKLVIYRVGELDFESLLGVSHQDWQVISHVHYKSGSDLDLEVDESCSVEYRFGSVGDASESPASVIYVDLDDGVSHKFEELLTHKHVIVQLKPKFAISHSHGDSIKEFLGETKDFLDEALHLNLNNIDKRSYESDDEDLENDNEYEDLEDEYRAAEALLVANEDEVEGDAETTTSKPSKDTKRKTNSNLFTEYQFFTPGVWLAIIVSLFLVYVATTAVSWITSIELSYKSFEKQIDYEKKNE</sequence>
<keyword evidence="4 11" id="KW-0812">Transmembrane</keyword>
<feature type="domain" description="V-type proton ATPase subunit S1/VOA1 transmembrane" evidence="13">
    <location>
        <begin position="252"/>
        <end position="291"/>
    </location>
</feature>
<keyword evidence="5 12" id="KW-0732">Signal</keyword>
<keyword evidence="9" id="KW-0961">Cell wall biogenesis/degradation</keyword>
<evidence type="ECO:0000256" key="1">
    <source>
        <dbReference type="ARBA" id="ARBA00004115"/>
    </source>
</evidence>
<organism evidence="14 15">
    <name type="scientific">Australozyma saopauloensis</name>
    <dbReference type="NCBI Taxonomy" id="291208"/>
    <lineage>
        <taxon>Eukaryota</taxon>
        <taxon>Fungi</taxon>
        <taxon>Dikarya</taxon>
        <taxon>Ascomycota</taxon>
        <taxon>Saccharomycotina</taxon>
        <taxon>Pichiomycetes</taxon>
        <taxon>Metschnikowiaceae</taxon>
        <taxon>Australozyma</taxon>
    </lineage>
</organism>
<keyword evidence="8 11" id="KW-0472">Membrane</keyword>
<evidence type="ECO:0000256" key="7">
    <source>
        <dbReference type="ARBA" id="ARBA00022989"/>
    </source>
</evidence>
<protein>
    <recommendedName>
        <fullName evidence="3">Protein BIG1</fullName>
    </recommendedName>
</protein>
<dbReference type="InterPro" id="IPR046756">
    <property type="entry name" value="VAS1/VOA1_TM"/>
</dbReference>
<accession>A0AAX4HG00</accession>
<reference evidence="14 15" key="1">
    <citation type="submission" date="2023-10" db="EMBL/GenBank/DDBJ databases">
        <title>Draft Genome Sequence of Candida saopaulonensis from a very Premature Infant with Sepsis.</title>
        <authorList>
            <person name="Ning Y."/>
            <person name="Dai R."/>
            <person name="Xiao M."/>
            <person name="Xu Y."/>
            <person name="Yan Q."/>
            <person name="Zhang L."/>
        </authorList>
    </citation>
    <scope>NUCLEOTIDE SEQUENCE [LARGE SCALE GENOMIC DNA]</scope>
    <source>
        <strain evidence="14 15">19XY460</strain>
    </source>
</reference>
<evidence type="ECO:0000256" key="2">
    <source>
        <dbReference type="ARBA" id="ARBA00008203"/>
    </source>
</evidence>
<name>A0AAX4HG00_9ASCO</name>
<evidence type="ECO:0000313" key="14">
    <source>
        <dbReference type="EMBL" id="WPK27172.1"/>
    </source>
</evidence>
<evidence type="ECO:0000256" key="9">
    <source>
        <dbReference type="ARBA" id="ARBA00023316"/>
    </source>
</evidence>
<feature type="transmembrane region" description="Helical" evidence="11">
    <location>
        <begin position="258"/>
        <end position="279"/>
    </location>
</feature>
<evidence type="ECO:0000256" key="12">
    <source>
        <dbReference type="SAM" id="SignalP"/>
    </source>
</evidence>
<evidence type="ECO:0000259" key="13">
    <source>
        <dbReference type="Pfam" id="PF20520"/>
    </source>
</evidence>
<dbReference type="AlphaFoldDB" id="A0AAX4HG00"/>
<dbReference type="EMBL" id="CP138898">
    <property type="protein sequence ID" value="WPK27172.1"/>
    <property type="molecule type" value="Genomic_DNA"/>
</dbReference>
<keyword evidence="7 11" id="KW-1133">Transmembrane helix</keyword>
<comment type="similarity">
    <text evidence="2">Belongs to the BIG1 family.</text>
</comment>
<dbReference type="PANTHER" id="PTHR28285">
    <property type="entry name" value="PROTEIN BIG1"/>
    <property type="match status" value="1"/>
</dbReference>
<dbReference type="KEGG" id="asau:88175607"/>
<evidence type="ECO:0000256" key="6">
    <source>
        <dbReference type="ARBA" id="ARBA00022824"/>
    </source>
</evidence>
<dbReference type="Proteomes" id="UP001338582">
    <property type="component" value="Chromosome 5"/>
</dbReference>
<feature type="region of interest" description="Disordered" evidence="10">
    <location>
        <begin position="221"/>
        <end position="242"/>
    </location>
</feature>
<dbReference type="GO" id="GO:0071555">
    <property type="term" value="P:cell wall organization"/>
    <property type="evidence" value="ECO:0007669"/>
    <property type="project" value="UniProtKB-KW"/>
</dbReference>
<dbReference type="GO" id="GO:0009272">
    <property type="term" value="P:fungal-type cell wall biogenesis"/>
    <property type="evidence" value="ECO:0007669"/>
    <property type="project" value="TreeGrafter"/>
</dbReference>
<feature type="signal peptide" evidence="12">
    <location>
        <begin position="1"/>
        <end position="16"/>
    </location>
</feature>
<dbReference type="InterPro" id="IPR037654">
    <property type="entry name" value="Big1"/>
</dbReference>
<dbReference type="GO" id="GO:0006078">
    <property type="term" value="P:(1-&gt;6)-beta-D-glucan biosynthetic process"/>
    <property type="evidence" value="ECO:0007669"/>
    <property type="project" value="TreeGrafter"/>
</dbReference>
<keyword evidence="15" id="KW-1185">Reference proteome</keyword>
<evidence type="ECO:0000256" key="5">
    <source>
        <dbReference type="ARBA" id="ARBA00022729"/>
    </source>
</evidence>
<comment type="subcellular location">
    <subcellularLocation>
        <location evidence="1">Endoplasmic reticulum membrane</location>
        <topology evidence="1">Single-pass type I membrane protein</topology>
    </subcellularLocation>
</comment>
<evidence type="ECO:0000313" key="15">
    <source>
        <dbReference type="Proteomes" id="UP001338582"/>
    </source>
</evidence>
<dbReference type="RefSeq" id="XP_062879550.1">
    <property type="nucleotide sequence ID" value="XM_063023480.1"/>
</dbReference>
<proteinExistence type="inferred from homology"/>
<dbReference type="GeneID" id="88175607"/>
<gene>
    <name evidence="14" type="ORF">PUMCH_004547</name>
</gene>
<evidence type="ECO:0000256" key="11">
    <source>
        <dbReference type="SAM" id="Phobius"/>
    </source>
</evidence>
<evidence type="ECO:0000256" key="10">
    <source>
        <dbReference type="SAM" id="MobiDB-lite"/>
    </source>
</evidence>
<dbReference type="PANTHER" id="PTHR28285:SF1">
    <property type="entry name" value="PROTEIN BIG1"/>
    <property type="match status" value="1"/>
</dbReference>
<evidence type="ECO:0000256" key="4">
    <source>
        <dbReference type="ARBA" id="ARBA00022692"/>
    </source>
</evidence>
<keyword evidence="6" id="KW-0256">Endoplasmic reticulum</keyword>
<evidence type="ECO:0000256" key="3">
    <source>
        <dbReference type="ARBA" id="ARBA00022089"/>
    </source>
</evidence>
<dbReference type="Pfam" id="PF20520">
    <property type="entry name" value="Ac45-VOA1_TM"/>
    <property type="match status" value="1"/>
</dbReference>
<feature type="chain" id="PRO_5043802800" description="Protein BIG1" evidence="12">
    <location>
        <begin position="17"/>
        <end position="300"/>
    </location>
</feature>
<evidence type="ECO:0000256" key="8">
    <source>
        <dbReference type="ARBA" id="ARBA00023136"/>
    </source>
</evidence>
<dbReference type="GO" id="GO:0005789">
    <property type="term" value="C:endoplasmic reticulum membrane"/>
    <property type="evidence" value="ECO:0007669"/>
    <property type="project" value="UniProtKB-SubCell"/>
</dbReference>